<feature type="signal peptide" evidence="2">
    <location>
        <begin position="1"/>
        <end position="18"/>
    </location>
</feature>
<comment type="caution">
    <text evidence="3">The sequence shown here is derived from an EMBL/GenBank/DDBJ whole genome shotgun (WGS) entry which is preliminary data.</text>
</comment>
<evidence type="ECO:0000256" key="1">
    <source>
        <dbReference type="SAM" id="Phobius"/>
    </source>
</evidence>
<keyword evidence="2" id="KW-0732">Signal</keyword>
<evidence type="ECO:0000256" key="2">
    <source>
        <dbReference type="SAM" id="SignalP"/>
    </source>
</evidence>
<feature type="transmembrane region" description="Helical" evidence="1">
    <location>
        <begin position="197"/>
        <end position="217"/>
    </location>
</feature>
<feature type="transmembrane region" description="Helical" evidence="1">
    <location>
        <begin position="125"/>
        <end position="145"/>
    </location>
</feature>
<sequence>MAWRAVGFAYLSLLGASGEECDVVLLQLAHDLDNTSASTKTLAPNPKEVSPRAAWLRHAVTMLKGPARHGDAMLLGSRSKLAIHAHPLGELFGVSGVALAASSVNLVDVVWLLPFLIIARGTLHAGIFIFISQLWVTLAIIAWSLGGGVLESQPGMERDADYILGSLILLYAVVMYVQEKHADVDCDYESRFTTGTFILLTLAGTVDQILVYGPLLATELFRFTPRPPVGHLDGLLDHPGPRPLDGEKLLHPICRQGAAAVAAIDLHGSRRDGGGDARHHDGIRFS</sequence>
<protein>
    <submittedName>
        <fullName evidence="3">Uncharacterized protein</fullName>
    </submittedName>
</protein>
<name>A0AA36N5B3_9DINO</name>
<keyword evidence="1" id="KW-1133">Transmembrane helix</keyword>
<dbReference type="AlphaFoldDB" id="A0AA36N5B3"/>
<keyword evidence="4" id="KW-1185">Reference proteome</keyword>
<gene>
    <name evidence="3" type="ORF">EVOR1521_LOCUS17937</name>
</gene>
<evidence type="ECO:0000313" key="3">
    <source>
        <dbReference type="EMBL" id="CAJ1392979.1"/>
    </source>
</evidence>
<keyword evidence="1" id="KW-0472">Membrane</keyword>
<keyword evidence="1" id="KW-0812">Transmembrane</keyword>
<proteinExistence type="predicted"/>
<evidence type="ECO:0000313" key="4">
    <source>
        <dbReference type="Proteomes" id="UP001178507"/>
    </source>
</evidence>
<feature type="chain" id="PRO_5041268118" evidence="2">
    <location>
        <begin position="19"/>
        <end position="286"/>
    </location>
</feature>
<feature type="transmembrane region" description="Helical" evidence="1">
    <location>
        <begin position="97"/>
        <end position="118"/>
    </location>
</feature>
<dbReference type="EMBL" id="CAUJNA010002447">
    <property type="protein sequence ID" value="CAJ1392979.1"/>
    <property type="molecule type" value="Genomic_DNA"/>
</dbReference>
<accession>A0AA36N5B3</accession>
<organism evidence="3 4">
    <name type="scientific">Effrenium voratum</name>
    <dbReference type="NCBI Taxonomy" id="2562239"/>
    <lineage>
        <taxon>Eukaryota</taxon>
        <taxon>Sar</taxon>
        <taxon>Alveolata</taxon>
        <taxon>Dinophyceae</taxon>
        <taxon>Suessiales</taxon>
        <taxon>Symbiodiniaceae</taxon>
        <taxon>Effrenium</taxon>
    </lineage>
</organism>
<feature type="transmembrane region" description="Helical" evidence="1">
    <location>
        <begin position="160"/>
        <end position="177"/>
    </location>
</feature>
<dbReference type="Proteomes" id="UP001178507">
    <property type="component" value="Unassembled WGS sequence"/>
</dbReference>
<reference evidence="3" key="1">
    <citation type="submission" date="2023-08" db="EMBL/GenBank/DDBJ databases">
        <authorList>
            <person name="Chen Y."/>
            <person name="Shah S."/>
            <person name="Dougan E. K."/>
            <person name="Thang M."/>
            <person name="Chan C."/>
        </authorList>
    </citation>
    <scope>NUCLEOTIDE SEQUENCE</scope>
</reference>